<dbReference type="Gene3D" id="1.20.1440.60">
    <property type="entry name" value="23S rRNA-intervening sequence"/>
    <property type="match status" value="1"/>
</dbReference>
<sequence>MRTHKDLEAWRASIELAEDIYGITRRFPKEELFGLVSQMRRAAVSVASNIAEGAARNGKKEFAQFLHIAMGSASELDTQIEISKRTQLHGQDDLQRVQDRVTRVKKLVYGLIRSLRA</sequence>
<dbReference type="SUPFAM" id="SSF158446">
    <property type="entry name" value="IVS-encoded protein-like"/>
    <property type="match status" value="1"/>
</dbReference>
<dbReference type="EMBL" id="MFSU01000066">
    <property type="protein sequence ID" value="OGI47061.1"/>
    <property type="molecule type" value="Genomic_DNA"/>
</dbReference>
<dbReference type="Pfam" id="PF05635">
    <property type="entry name" value="23S_rRNA_IVP"/>
    <property type="match status" value="1"/>
</dbReference>
<evidence type="ECO:0000313" key="2">
    <source>
        <dbReference type="Proteomes" id="UP000178885"/>
    </source>
</evidence>
<accession>A0A1F6TPK2</accession>
<dbReference type="CDD" id="cd16377">
    <property type="entry name" value="23S_rRNA_IVP_like"/>
    <property type="match status" value="1"/>
</dbReference>
<comment type="caution">
    <text evidence="1">The sequence shown here is derived from an EMBL/GenBank/DDBJ whole genome shotgun (WGS) entry which is preliminary data.</text>
</comment>
<dbReference type="AlphaFoldDB" id="A0A1F6TPK2"/>
<organism evidence="1 2">
    <name type="scientific">Candidatus Muproteobacteria bacterium RBG_16_65_34</name>
    <dbReference type="NCBI Taxonomy" id="1817760"/>
    <lineage>
        <taxon>Bacteria</taxon>
        <taxon>Pseudomonadati</taxon>
        <taxon>Pseudomonadota</taxon>
        <taxon>Candidatus Muproteobacteria</taxon>
    </lineage>
</organism>
<dbReference type="NCBIfam" id="NF008911">
    <property type="entry name" value="PRK12275.1-2"/>
    <property type="match status" value="1"/>
</dbReference>
<gene>
    <name evidence="1" type="ORF">A2151_00220</name>
</gene>
<evidence type="ECO:0000313" key="1">
    <source>
        <dbReference type="EMBL" id="OGI47061.1"/>
    </source>
</evidence>
<dbReference type="STRING" id="1817760.A2151_00220"/>
<name>A0A1F6TPK2_9PROT</name>
<protein>
    <submittedName>
        <fullName evidence="1">Four helix bundle protein</fullName>
    </submittedName>
</protein>
<dbReference type="InterPro" id="IPR012657">
    <property type="entry name" value="23S_rRNA-intervening_sequence"/>
</dbReference>
<dbReference type="InterPro" id="IPR036583">
    <property type="entry name" value="23S_rRNA_IVS_sf"/>
</dbReference>
<proteinExistence type="predicted"/>
<dbReference type="Proteomes" id="UP000178885">
    <property type="component" value="Unassembled WGS sequence"/>
</dbReference>
<reference evidence="1 2" key="1">
    <citation type="journal article" date="2016" name="Nat. Commun.">
        <title>Thousands of microbial genomes shed light on interconnected biogeochemical processes in an aquifer system.</title>
        <authorList>
            <person name="Anantharaman K."/>
            <person name="Brown C.T."/>
            <person name="Hug L.A."/>
            <person name="Sharon I."/>
            <person name="Castelle C.J."/>
            <person name="Probst A.J."/>
            <person name="Thomas B.C."/>
            <person name="Singh A."/>
            <person name="Wilkins M.J."/>
            <person name="Karaoz U."/>
            <person name="Brodie E.L."/>
            <person name="Williams K.H."/>
            <person name="Hubbard S.S."/>
            <person name="Banfield J.F."/>
        </authorList>
    </citation>
    <scope>NUCLEOTIDE SEQUENCE [LARGE SCALE GENOMIC DNA]</scope>
</reference>
<dbReference type="NCBIfam" id="TIGR02436">
    <property type="entry name" value="four helix bundle protein"/>
    <property type="match status" value="1"/>
</dbReference>
<dbReference type="PANTHER" id="PTHR38471:SF2">
    <property type="entry name" value="FOUR HELIX BUNDLE PROTEIN"/>
    <property type="match status" value="1"/>
</dbReference>
<dbReference type="PANTHER" id="PTHR38471">
    <property type="entry name" value="FOUR HELIX BUNDLE PROTEIN"/>
    <property type="match status" value="1"/>
</dbReference>